<dbReference type="InterPro" id="IPR021364">
    <property type="entry name" value="DUF2857"/>
</dbReference>
<organism evidence="1 2">
    <name type="scientific">Allochromatium humboldtianum</name>
    <dbReference type="NCBI Taxonomy" id="504901"/>
    <lineage>
        <taxon>Bacteria</taxon>
        <taxon>Pseudomonadati</taxon>
        <taxon>Pseudomonadota</taxon>
        <taxon>Gammaproteobacteria</taxon>
        <taxon>Chromatiales</taxon>
        <taxon>Chromatiaceae</taxon>
        <taxon>Allochromatium</taxon>
    </lineage>
</organism>
<evidence type="ECO:0000313" key="1">
    <source>
        <dbReference type="EMBL" id="NVZ08248.1"/>
    </source>
</evidence>
<dbReference type="Proteomes" id="UP000592294">
    <property type="component" value="Unassembled WGS sequence"/>
</dbReference>
<keyword evidence="2" id="KW-1185">Reference proteome</keyword>
<dbReference type="RefSeq" id="WP_176975039.1">
    <property type="nucleotide sequence ID" value="NZ_JABZEO010000002.1"/>
</dbReference>
<accession>A0A850R4G0</accession>
<name>A0A850R4G0_9GAMM</name>
<sequence length="209" mass="24520">MERHAPSAFILHYVTRHIHDGNYDLALQLGFDWEEIRLLESLSLQEFHWLETRSAQFIACEVRVDHPHARQTLRRLAEYRQALDLQNRLLMAGAPRHLMGQLYGWTPLQYRNQRKRLRLDDEYPNGGRPANPTLAEEETILGHWDRLAELELAERYLETARASGLSVRQVCRALSLREEREADILERRPAIRWRPDDGACTAMIDRFGV</sequence>
<gene>
    <name evidence="1" type="ORF">HW932_03110</name>
</gene>
<proteinExistence type="predicted"/>
<dbReference type="AlphaFoldDB" id="A0A850R4G0"/>
<dbReference type="Pfam" id="PF11198">
    <property type="entry name" value="DUF2857"/>
    <property type="match status" value="1"/>
</dbReference>
<evidence type="ECO:0000313" key="2">
    <source>
        <dbReference type="Proteomes" id="UP000592294"/>
    </source>
</evidence>
<protein>
    <submittedName>
        <fullName evidence="1">DUF2857 family protein</fullName>
    </submittedName>
</protein>
<comment type="caution">
    <text evidence="1">The sequence shown here is derived from an EMBL/GenBank/DDBJ whole genome shotgun (WGS) entry which is preliminary data.</text>
</comment>
<reference evidence="1 2" key="1">
    <citation type="submission" date="2020-06" db="EMBL/GenBank/DDBJ databases">
        <title>Whole-genome sequence of Allochromatium humboldtianum DSM 21881, type strain.</title>
        <authorList>
            <person name="Kyndt J.A."/>
            <person name="Meyer T.E."/>
        </authorList>
    </citation>
    <scope>NUCLEOTIDE SEQUENCE [LARGE SCALE GENOMIC DNA]</scope>
    <source>
        <strain evidence="1 2">DSM 21881</strain>
    </source>
</reference>
<dbReference type="EMBL" id="JABZEO010000002">
    <property type="protein sequence ID" value="NVZ08248.1"/>
    <property type="molecule type" value="Genomic_DNA"/>
</dbReference>